<evidence type="ECO:0000313" key="1">
    <source>
        <dbReference type="EMBL" id="PES34492.1"/>
    </source>
</evidence>
<dbReference type="RefSeq" id="WP_013060430.1">
    <property type="nucleotide sequence ID" value="NZ_CATKQG010000027.1"/>
</dbReference>
<sequence>MALSSEAKAKLLNLLGTLQSLPTTADSTTTTTTNNLLNTANSSTNVTDLLSTLNTNGLVDTSLITNLLNSTTTNVTDLLNTTTASATDLLNTTTATATGLINTTTTATTNLLIDLLRLRLLPSLNALRNDLTNRLNQTVQLSTEYETLTGVLLAVQSDYVVLVESDGTMHFVNLSKIETVASL</sequence>
<accession>A0AAE5P548</accession>
<dbReference type="EMBL" id="NTYW01000028">
    <property type="protein sequence ID" value="PES34492.1"/>
    <property type="molecule type" value="Genomic_DNA"/>
</dbReference>
<dbReference type="AlphaFoldDB" id="A0AAE5P548"/>
<evidence type="ECO:0000313" key="2">
    <source>
        <dbReference type="Proteomes" id="UP000220341"/>
    </source>
</evidence>
<proteinExistence type="predicted"/>
<dbReference type="Proteomes" id="UP000220341">
    <property type="component" value="Unassembled WGS sequence"/>
</dbReference>
<name>A0AAE5P548_PRIMG</name>
<dbReference type="Pfam" id="PF10842">
    <property type="entry name" value="DUF2642"/>
    <property type="match status" value="1"/>
</dbReference>
<protein>
    <submittedName>
        <fullName evidence="1">DUF2642 domain-containing protein</fullName>
    </submittedName>
</protein>
<gene>
    <name evidence="1" type="ORF">CN497_19945</name>
</gene>
<dbReference type="InterPro" id="IPR020139">
    <property type="entry name" value="DUF2642"/>
</dbReference>
<comment type="caution">
    <text evidence="1">The sequence shown here is derived from an EMBL/GenBank/DDBJ whole genome shotgun (WGS) entry which is preliminary data.</text>
</comment>
<reference evidence="1 2" key="1">
    <citation type="submission" date="2017-09" db="EMBL/GenBank/DDBJ databases">
        <title>Large-scale bioinformatics analysis of Bacillus genomes uncovers conserved roles of natural products in bacterial physiology.</title>
        <authorList>
            <consortium name="Agbiome Team Llc"/>
            <person name="Bleich R.M."/>
            <person name="Kirk G.J."/>
            <person name="Santa Maria K.C."/>
            <person name="Allen S.E."/>
            <person name="Farag S."/>
            <person name="Shank E.A."/>
            <person name="Bowers A."/>
        </authorList>
    </citation>
    <scope>NUCLEOTIDE SEQUENCE [LARGE SCALE GENOMIC DNA]</scope>
    <source>
        <strain evidence="1 2">AFS003013</strain>
    </source>
</reference>
<organism evidence="1 2">
    <name type="scientific">Priestia megaterium</name>
    <name type="common">Bacillus megaterium</name>
    <dbReference type="NCBI Taxonomy" id="1404"/>
    <lineage>
        <taxon>Bacteria</taxon>
        <taxon>Bacillati</taxon>
        <taxon>Bacillota</taxon>
        <taxon>Bacilli</taxon>
        <taxon>Bacillales</taxon>
        <taxon>Bacillaceae</taxon>
        <taxon>Priestia</taxon>
    </lineage>
</organism>